<dbReference type="PANTHER" id="PTHR43228">
    <property type="entry name" value="TWO-COMPONENT RESPONSE REGULATOR"/>
    <property type="match status" value="1"/>
</dbReference>
<dbReference type="PANTHER" id="PTHR43228:SF1">
    <property type="entry name" value="TWO-COMPONENT RESPONSE REGULATOR ARR22"/>
    <property type="match status" value="1"/>
</dbReference>
<accession>A0A919WHQ2</accession>
<dbReference type="SUPFAM" id="SSF52172">
    <property type="entry name" value="CheY-like"/>
    <property type="match status" value="1"/>
</dbReference>
<evidence type="ECO:0000313" key="3">
    <source>
        <dbReference type="EMBL" id="GIN61934.1"/>
    </source>
</evidence>
<feature type="modified residue" description="4-aspartylphosphate" evidence="1">
    <location>
        <position position="54"/>
    </location>
</feature>
<dbReference type="Gene3D" id="3.40.50.2300">
    <property type="match status" value="1"/>
</dbReference>
<proteinExistence type="predicted"/>
<gene>
    <name evidence="3" type="primary">cheY_3</name>
    <name evidence="3" type="ORF">J27TS8_19270</name>
</gene>
<dbReference type="Proteomes" id="UP000682111">
    <property type="component" value="Unassembled WGS sequence"/>
</dbReference>
<dbReference type="InterPro" id="IPR011006">
    <property type="entry name" value="CheY-like_superfamily"/>
</dbReference>
<dbReference type="AlphaFoldDB" id="A0A919WHQ2"/>
<reference evidence="3" key="1">
    <citation type="submission" date="2021-03" db="EMBL/GenBank/DDBJ databases">
        <title>Antimicrobial resistance genes in bacteria isolated from Japanese honey, and their potential for conferring macrolide and lincosamide resistance in the American foulbrood pathogen Paenibacillus larvae.</title>
        <authorList>
            <person name="Okamoto M."/>
            <person name="Kumagai M."/>
            <person name="Kanamori H."/>
            <person name="Takamatsu D."/>
        </authorList>
    </citation>
    <scope>NUCLEOTIDE SEQUENCE</scope>
    <source>
        <strain evidence="3">J27TS8</strain>
    </source>
</reference>
<dbReference type="OrthoDB" id="9790669at2"/>
<dbReference type="Pfam" id="PF00072">
    <property type="entry name" value="Response_reg"/>
    <property type="match status" value="1"/>
</dbReference>
<dbReference type="PROSITE" id="PS50110">
    <property type="entry name" value="RESPONSE_REGULATORY"/>
    <property type="match status" value="1"/>
</dbReference>
<comment type="caution">
    <text evidence="3">The sequence shown here is derived from an EMBL/GenBank/DDBJ whole genome shotgun (WGS) entry which is preliminary data.</text>
</comment>
<keyword evidence="1" id="KW-0597">Phosphoprotein</keyword>
<dbReference type="InterPro" id="IPR052048">
    <property type="entry name" value="ST_Response_Regulator"/>
</dbReference>
<sequence>MCKTVLIADDSKFSRNLIKCLVSENGFHVIAEAADGRSAVTIFQEKRADIVLLDLTMPILNGLDALREIIQFDPNANVIIYSAMGQKRLIIEALKLGAKDFVIKPHFSQLIPAMKKLF</sequence>
<name>A0A919WHQ2_9BACI</name>
<dbReference type="GO" id="GO:0000160">
    <property type="term" value="P:phosphorelay signal transduction system"/>
    <property type="evidence" value="ECO:0007669"/>
    <property type="project" value="InterPro"/>
</dbReference>
<protein>
    <submittedName>
        <fullName evidence="3">Chemotaxis protein CheY</fullName>
    </submittedName>
</protein>
<dbReference type="RefSeq" id="WP_095314624.1">
    <property type="nucleotide sequence ID" value="NZ_BORC01000003.1"/>
</dbReference>
<evidence type="ECO:0000259" key="2">
    <source>
        <dbReference type="PROSITE" id="PS50110"/>
    </source>
</evidence>
<dbReference type="InterPro" id="IPR001789">
    <property type="entry name" value="Sig_transdc_resp-reg_receiver"/>
</dbReference>
<keyword evidence="4" id="KW-1185">Reference proteome</keyword>
<evidence type="ECO:0000313" key="4">
    <source>
        <dbReference type="Proteomes" id="UP000682111"/>
    </source>
</evidence>
<feature type="domain" description="Response regulatory" evidence="2">
    <location>
        <begin position="4"/>
        <end position="118"/>
    </location>
</feature>
<evidence type="ECO:0000256" key="1">
    <source>
        <dbReference type="PROSITE-ProRule" id="PRU00169"/>
    </source>
</evidence>
<organism evidence="3 4">
    <name type="scientific">Robertmurraya siralis</name>
    <dbReference type="NCBI Taxonomy" id="77777"/>
    <lineage>
        <taxon>Bacteria</taxon>
        <taxon>Bacillati</taxon>
        <taxon>Bacillota</taxon>
        <taxon>Bacilli</taxon>
        <taxon>Bacillales</taxon>
        <taxon>Bacillaceae</taxon>
        <taxon>Robertmurraya</taxon>
    </lineage>
</organism>
<dbReference type="SMART" id="SM00448">
    <property type="entry name" value="REC"/>
    <property type="match status" value="1"/>
</dbReference>
<dbReference type="EMBL" id="BORC01000003">
    <property type="protein sequence ID" value="GIN61934.1"/>
    <property type="molecule type" value="Genomic_DNA"/>
</dbReference>